<dbReference type="EMBL" id="CP059343">
    <property type="protein sequence ID" value="QMS57076.1"/>
    <property type="molecule type" value="Genomic_DNA"/>
</dbReference>
<keyword evidence="6 11" id="KW-0548">Nucleotidyltransferase</keyword>
<evidence type="ECO:0000313" key="13">
    <source>
        <dbReference type="EMBL" id="QMS57076.1"/>
    </source>
</evidence>
<dbReference type="InterPro" id="IPR006110">
    <property type="entry name" value="Pol_omega/Rpo6/RPB6"/>
</dbReference>
<evidence type="ECO:0000256" key="2">
    <source>
        <dbReference type="ARBA" id="ARBA00012418"/>
    </source>
</evidence>
<dbReference type="InterPro" id="IPR036161">
    <property type="entry name" value="RPB6/omega-like_sf"/>
</dbReference>
<comment type="catalytic activity">
    <reaction evidence="10 11">
        <text>RNA(n) + a ribonucleoside 5'-triphosphate = RNA(n+1) + diphosphate</text>
        <dbReference type="Rhea" id="RHEA:21248"/>
        <dbReference type="Rhea" id="RHEA-COMP:14527"/>
        <dbReference type="Rhea" id="RHEA-COMP:17342"/>
        <dbReference type="ChEBI" id="CHEBI:33019"/>
        <dbReference type="ChEBI" id="CHEBI:61557"/>
        <dbReference type="ChEBI" id="CHEBI:140395"/>
        <dbReference type="EC" id="2.7.7.6"/>
    </reaction>
</comment>
<dbReference type="Proteomes" id="UP000216825">
    <property type="component" value="Chromosome"/>
</dbReference>
<comment type="function">
    <text evidence="11">Promotes RNA polymerase assembly. Latches the N- and C-terminal regions of the beta' subunit thereby facilitating its interaction with the beta and alpha subunits.</text>
</comment>
<organism evidence="13 14">
    <name type="scientific">Kocuria varians</name>
    <name type="common">Micrococcus varians</name>
    <dbReference type="NCBI Taxonomy" id="1272"/>
    <lineage>
        <taxon>Bacteria</taxon>
        <taxon>Bacillati</taxon>
        <taxon>Actinomycetota</taxon>
        <taxon>Actinomycetes</taxon>
        <taxon>Micrococcales</taxon>
        <taxon>Micrococcaceae</taxon>
        <taxon>Kocuria</taxon>
    </lineage>
</organism>
<evidence type="ECO:0000256" key="7">
    <source>
        <dbReference type="ARBA" id="ARBA00023163"/>
    </source>
</evidence>
<keyword evidence="4 11" id="KW-0240">DNA-directed RNA polymerase</keyword>
<reference evidence="14" key="1">
    <citation type="submission" date="2017-08" db="EMBL/GenBank/DDBJ databases">
        <title>Draft Genome Sequence of Kocuria varians 80.</title>
        <authorList>
            <person name="Minaev M."/>
            <person name="Kurbakov K.A."/>
            <person name="Solodovnikova G.I."/>
            <person name="Kuznetsova O.A."/>
            <person name="Lisitsyn A.B."/>
        </authorList>
    </citation>
    <scope>NUCLEOTIDE SEQUENCE [LARGE SCALE GENOMIC DNA]</scope>
    <source>
        <strain evidence="14">80</strain>
    </source>
</reference>
<name>A0A7D7PZI4_KOCVA</name>
<dbReference type="GO" id="GO:0006351">
    <property type="term" value="P:DNA-templated transcription"/>
    <property type="evidence" value="ECO:0007669"/>
    <property type="project" value="UniProtKB-UniRule"/>
</dbReference>
<evidence type="ECO:0000256" key="9">
    <source>
        <dbReference type="ARBA" id="ARBA00029924"/>
    </source>
</evidence>
<protein>
    <recommendedName>
        <fullName evidence="3 11">DNA-directed RNA polymerase subunit omega</fullName>
        <shortName evidence="11">RNAP omega subunit</shortName>
        <ecNumber evidence="2 11">2.7.7.6</ecNumber>
    </recommendedName>
    <alternativeName>
        <fullName evidence="11">RNA polymerase omega subunit</fullName>
    </alternativeName>
    <alternativeName>
        <fullName evidence="9 11">Transcriptase subunit omega</fullName>
    </alternativeName>
</protein>
<dbReference type="SUPFAM" id="SSF63562">
    <property type="entry name" value="RPB6/omega subunit-like"/>
    <property type="match status" value="1"/>
</dbReference>
<evidence type="ECO:0000256" key="3">
    <source>
        <dbReference type="ARBA" id="ARBA00013725"/>
    </source>
</evidence>
<dbReference type="PANTHER" id="PTHR34476">
    <property type="entry name" value="DNA-DIRECTED RNA POLYMERASE SUBUNIT OMEGA"/>
    <property type="match status" value="1"/>
</dbReference>
<dbReference type="HAMAP" id="MF_00366">
    <property type="entry name" value="RNApol_bact_RpoZ"/>
    <property type="match status" value="1"/>
</dbReference>
<evidence type="ECO:0000256" key="4">
    <source>
        <dbReference type="ARBA" id="ARBA00022478"/>
    </source>
</evidence>
<feature type="compositionally biased region" description="Acidic residues" evidence="12">
    <location>
        <begin position="141"/>
        <end position="155"/>
    </location>
</feature>
<dbReference type="AlphaFoldDB" id="A0A7D7PZI4"/>
<sequence>MNNEGIVDPPVDRLLDKTDSKYGLVIFAARRARQINAYYSQLHEGLFEYVGPLVDTQLNEKPLSIAFREIDEGLIEADHVTNGGFTPNGQLVSDEPTATEMFTGDFFAQGEDAGSAAVFSDGVQVAEEQHPEGTETVTETVAEEATEDSTEPTEQ</sequence>
<reference evidence="13 14" key="2">
    <citation type="submission" date="2020-07" db="EMBL/GenBank/DDBJ databases">
        <title>Genome of starter culture bacteria Kocuria salsicia reveals its technological properties and safety for usage in meat industry.</title>
        <authorList>
            <person name="Michael M."/>
            <person name="Konstantin K."/>
            <person name="Evgenii K."/>
            <person name="Galina S."/>
            <person name="Oksana K."/>
            <person name="Andrei L."/>
        </authorList>
    </citation>
    <scope>NUCLEOTIDE SEQUENCE [LARGE SCALE GENOMIC DNA]</scope>
    <source>
        <strain evidence="13 14">80</strain>
    </source>
</reference>
<evidence type="ECO:0000256" key="12">
    <source>
        <dbReference type="SAM" id="MobiDB-lite"/>
    </source>
</evidence>
<keyword evidence="7 11" id="KW-0804">Transcription</keyword>
<proteinExistence type="inferred from homology"/>
<dbReference type="KEGG" id="kvr:CIB50_0001801"/>
<dbReference type="SMART" id="SM01409">
    <property type="entry name" value="RNA_pol_Rpb6"/>
    <property type="match status" value="1"/>
</dbReference>
<comment type="subunit">
    <text evidence="8 11">The RNAP catalytic core consists of 2 alpha, 1 beta, 1 beta' and 1 omega subunit. When a sigma factor is associated with the core the holoenzyme is formed, which can initiate transcription.</text>
</comment>
<evidence type="ECO:0000256" key="8">
    <source>
        <dbReference type="ARBA" id="ARBA00025935"/>
    </source>
</evidence>
<dbReference type="Gene3D" id="3.90.940.10">
    <property type="match status" value="1"/>
</dbReference>
<evidence type="ECO:0000313" key="14">
    <source>
        <dbReference type="Proteomes" id="UP000216825"/>
    </source>
</evidence>
<dbReference type="Pfam" id="PF01192">
    <property type="entry name" value="RNA_pol_Rpb6"/>
    <property type="match status" value="1"/>
</dbReference>
<dbReference type="GO" id="GO:0000428">
    <property type="term" value="C:DNA-directed RNA polymerase complex"/>
    <property type="evidence" value="ECO:0007669"/>
    <property type="project" value="UniProtKB-KW"/>
</dbReference>
<dbReference type="EC" id="2.7.7.6" evidence="2 11"/>
<keyword evidence="5 11" id="KW-0808">Transferase</keyword>
<evidence type="ECO:0000256" key="1">
    <source>
        <dbReference type="ARBA" id="ARBA00006711"/>
    </source>
</evidence>
<comment type="similarity">
    <text evidence="1 11">Belongs to the RNA polymerase subunit omega family.</text>
</comment>
<dbReference type="NCBIfam" id="TIGR00690">
    <property type="entry name" value="rpoZ"/>
    <property type="match status" value="1"/>
</dbReference>
<evidence type="ECO:0000256" key="5">
    <source>
        <dbReference type="ARBA" id="ARBA00022679"/>
    </source>
</evidence>
<dbReference type="GO" id="GO:0003677">
    <property type="term" value="F:DNA binding"/>
    <property type="evidence" value="ECO:0007669"/>
    <property type="project" value="UniProtKB-UniRule"/>
</dbReference>
<evidence type="ECO:0000256" key="6">
    <source>
        <dbReference type="ARBA" id="ARBA00022695"/>
    </source>
</evidence>
<keyword evidence="14" id="KW-1185">Reference proteome</keyword>
<dbReference type="GO" id="GO:0003899">
    <property type="term" value="F:DNA-directed RNA polymerase activity"/>
    <property type="evidence" value="ECO:0007669"/>
    <property type="project" value="UniProtKB-UniRule"/>
</dbReference>
<evidence type="ECO:0000256" key="11">
    <source>
        <dbReference type="HAMAP-Rule" id="MF_00366"/>
    </source>
</evidence>
<evidence type="ECO:0000256" key="10">
    <source>
        <dbReference type="ARBA" id="ARBA00048552"/>
    </source>
</evidence>
<feature type="region of interest" description="Disordered" evidence="12">
    <location>
        <begin position="126"/>
        <end position="155"/>
    </location>
</feature>
<gene>
    <name evidence="11 13" type="primary">rpoZ</name>
    <name evidence="13" type="ORF">CIB50_0001801</name>
</gene>
<accession>A0A7D7PZI4</accession>
<dbReference type="InterPro" id="IPR003716">
    <property type="entry name" value="DNA-dir_RNA_pol_omega"/>
</dbReference>
<dbReference type="PANTHER" id="PTHR34476:SF1">
    <property type="entry name" value="DNA-DIRECTED RNA POLYMERASE SUBUNIT OMEGA"/>
    <property type="match status" value="1"/>
</dbReference>